<dbReference type="InterPro" id="IPR049492">
    <property type="entry name" value="BD-FAE-like_dom"/>
</dbReference>
<gene>
    <name evidence="6" type="ORF">CC85DRAFT_284396</name>
</gene>
<reference evidence="6 7" key="1">
    <citation type="submission" date="2015-03" db="EMBL/GenBank/DDBJ databases">
        <title>Genomics and transcriptomics of the oil-accumulating basidiomycete yeast T. oleaginosus allow insights into substrate utilization and the diverse evolutionary trajectories of mating systems in fungi.</title>
        <authorList>
            <consortium name="DOE Joint Genome Institute"/>
            <person name="Kourist R."/>
            <person name="Kracht O."/>
            <person name="Bracharz F."/>
            <person name="Lipzen A."/>
            <person name="Nolan M."/>
            <person name="Ohm R."/>
            <person name="Grigoriev I."/>
            <person name="Sun S."/>
            <person name="Heitman J."/>
            <person name="Bruck T."/>
            <person name="Nowrousian M."/>
        </authorList>
    </citation>
    <scope>NUCLEOTIDE SEQUENCE [LARGE SCALE GENOMIC DNA]</scope>
    <source>
        <strain evidence="6 7">IBC0246</strain>
    </source>
</reference>
<dbReference type="InterPro" id="IPR050300">
    <property type="entry name" value="GDXG_lipolytic_enzyme"/>
</dbReference>
<dbReference type="Gene3D" id="3.80.10.10">
    <property type="entry name" value="Ribonuclease Inhibitor"/>
    <property type="match status" value="2"/>
</dbReference>
<accession>A0A0J0XQV4</accession>
<dbReference type="Pfam" id="PF20434">
    <property type="entry name" value="BD-FAE"/>
    <property type="match status" value="1"/>
</dbReference>
<evidence type="ECO:0000313" key="6">
    <source>
        <dbReference type="EMBL" id="KLT43473.1"/>
    </source>
</evidence>
<dbReference type="SMART" id="SM00369">
    <property type="entry name" value="LRR_TYP"/>
    <property type="match status" value="4"/>
</dbReference>
<feature type="region of interest" description="Disordered" evidence="4">
    <location>
        <begin position="72"/>
        <end position="91"/>
    </location>
</feature>
<dbReference type="Proteomes" id="UP000053611">
    <property type="component" value="Unassembled WGS sequence"/>
</dbReference>
<dbReference type="AlphaFoldDB" id="A0A0J0XQV4"/>
<dbReference type="InterPro" id="IPR001611">
    <property type="entry name" value="Leu-rich_rpt"/>
</dbReference>
<dbReference type="RefSeq" id="XP_018279964.1">
    <property type="nucleotide sequence ID" value="XM_018422728.1"/>
</dbReference>
<feature type="domain" description="BD-FAE-like" evidence="5">
    <location>
        <begin position="401"/>
        <end position="559"/>
    </location>
</feature>
<dbReference type="PRINTS" id="PR00019">
    <property type="entry name" value="LEURICHRPT"/>
</dbReference>
<dbReference type="PANTHER" id="PTHR48081">
    <property type="entry name" value="AB HYDROLASE SUPERFAMILY PROTEIN C4A8.06C"/>
    <property type="match status" value="1"/>
</dbReference>
<sequence>MSTLREQIAARRAAARSSPARKNPGFAPTARLDDKTVSGQVAKARRSGKLDLASLDLPRIPADVYTDLLGIPEAELSNPPPKQETAEHTPRKPGMASINVLALDAISDEEARARAFGTPPPKKPWSEPEELTSFKAGFNRIKDVDLEVGLFGGLRSLDLNHNQLTSLPDAIADLLQLEWIDLSHNALTGIPPALLLIPKLEVVNLSNNAISSIDLTSPVKPSEEGLSYGTGFLISAFERRDRAPKTALPVLRTLNLAHNSLTNDSLAGFAGKEQLKLRVITLSHNKLSGVLDVDAAGLGSKRLPELASLVLDANSDLHDIEGDLASGCAVKMEDCGYARTGGGIGGTPPPGSPAKKLANGAVAAYEPASGGPSDIPNPSLTVAFITHPAASFDSDPLALEMDVYVPDSASEAKHPVVIWWHGGGLLQGNKENLPPHFRRLPKRPLGSKGEHAIVISPNYRLAPQAPILDIMADVDAAIDFTRKKLDAKLAAKGLNARVDPDRIVLSGGSAGGYIALMAGLPVPPRVPDADIGGYRGATGLGFAPRGIAPFYPITDLEHVFWATETNPVPWWPDGSVPDAAAQPHLNTRDPPVGFAVSGGPRSILYPYMLQHGLFPNLLFRNQRSVGHGLDGFRPNAHSLSVTTRARMLAERGVSRPPIYLAYGTIDDKVQPLEESVALLRATEGPFELEVVEGADHAYDENPNEQCERFAHWLAGII</sequence>
<name>A0A0J0XQV4_9TREE</name>
<keyword evidence="7" id="KW-1185">Reference proteome</keyword>
<dbReference type="InterPro" id="IPR029058">
    <property type="entry name" value="AB_hydrolase_fold"/>
</dbReference>
<dbReference type="InterPro" id="IPR003591">
    <property type="entry name" value="Leu-rich_rpt_typical-subtyp"/>
</dbReference>
<evidence type="ECO:0000259" key="5">
    <source>
        <dbReference type="Pfam" id="PF20434"/>
    </source>
</evidence>
<keyword evidence="3 6" id="KW-0378">Hydrolase</keyword>
<dbReference type="InterPro" id="IPR032675">
    <property type="entry name" value="LRR_dom_sf"/>
</dbReference>
<keyword evidence="1" id="KW-0433">Leucine-rich repeat</keyword>
<organism evidence="6 7">
    <name type="scientific">Cutaneotrichosporon oleaginosum</name>
    <dbReference type="NCBI Taxonomy" id="879819"/>
    <lineage>
        <taxon>Eukaryota</taxon>
        <taxon>Fungi</taxon>
        <taxon>Dikarya</taxon>
        <taxon>Basidiomycota</taxon>
        <taxon>Agaricomycotina</taxon>
        <taxon>Tremellomycetes</taxon>
        <taxon>Trichosporonales</taxon>
        <taxon>Trichosporonaceae</taxon>
        <taxon>Cutaneotrichosporon</taxon>
    </lineage>
</organism>
<dbReference type="STRING" id="879819.A0A0J0XQV4"/>
<evidence type="ECO:0000256" key="2">
    <source>
        <dbReference type="ARBA" id="ARBA00022737"/>
    </source>
</evidence>
<evidence type="ECO:0000256" key="3">
    <source>
        <dbReference type="ARBA" id="ARBA00022801"/>
    </source>
</evidence>
<evidence type="ECO:0000256" key="1">
    <source>
        <dbReference type="ARBA" id="ARBA00022614"/>
    </source>
</evidence>
<dbReference type="GO" id="GO:0016787">
    <property type="term" value="F:hydrolase activity"/>
    <property type="evidence" value="ECO:0007669"/>
    <property type="project" value="UniProtKB-KW"/>
</dbReference>
<dbReference type="PANTHER" id="PTHR48081:SF3">
    <property type="entry name" value="ALPHA_BETA HYDROLASE FOLD-3 DOMAIN-CONTAINING PROTEIN"/>
    <property type="match status" value="1"/>
</dbReference>
<dbReference type="Gene3D" id="3.40.50.1820">
    <property type="entry name" value="alpha/beta hydrolase"/>
    <property type="match status" value="1"/>
</dbReference>
<dbReference type="SUPFAM" id="SSF53474">
    <property type="entry name" value="alpha/beta-Hydrolases"/>
    <property type="match status" value="1"/>
</dbReference>
<evidence type="ECO:0000256" key="4">
    <source>
        <dbReference type="SAM" id="MobiDB-lite"/>
    </source>
</evidence>
<dbReference type="OrthoDB" id="433474at2759"/>
<dbReference type="EMBL" id="KQ087194">
    <property type="protein sequence ID" value="KLT43473.1"/>
    <property type="molecule type" value="Genomic_DNA"/>
</dbReference>
<feature type="compositionally biased region" description="Low complexity" evidence="4">
    <location>
        <begin position="10"/>
        <end position="21"/>
    </location>
</feature>
<evidence type="ECO:0000313" key="7">
    <source>
        <dbReference type="Proteomes" id="UP000053611"/>
    </source>
</evidence>
<keyword evidence="2" id="KW-0677">Repeat</keyword>
<protein>
    <submittedName>
        <fullName evidence="6">Alpha/beta-hydrolase</fullName>
    </submittedName>
</protein>
<proteinExistence type="predicted"/>
<dbReference type="PROSITE" id="PS51450">
    <property type="entry name" value="LRR"/>
    <property type="match status" value="3"/>
</dbReference>
<dbReference type="Pfam" id="PF13855">
    <property type="entry name" value="LRR_8"/>
    <property type="match status" value="1"/>
</dbReference>
<dbReference type="SUPFAM" id="SSF52058">
    <property type="entry name" value="L domain-like"/>
    <property type="match status" value="1"/>
</dbReference>
<feature type="region of interest" description="Disordered" evidence="4">
    <location>
        <begin position="1"/>
        <end position="45"/>
    </location>
</feature>
<dbReference type="GeneID" id="28983331"/>